<feature type="domain" description="Wzt C-terminal" evidence="1">
    <location>
        <begin position="2"/>
        <end position="96"/>
    </location>
</feature>
<dbReference type="GO" id="GO:0005524">
    <property type="term" value="F:ATP binding"/>
    <property type="evidence" value="ECO:0007669"/>
    <property type="project" value="UniProtKB-KW"/>
</dbReference>
<dbReference type="InterPro" id="IPR050683">
    <property type="entry name" value="Bact_Polysacc_Export_ATP-bd"/>
</dbReference>
<proteinExistence type="predicted"/>
<evidence type="ECO:0000259" key="1">
    <source>
        <dbReference type="Pfam" id="PF14524"/>
    </source>
</evidence>
<dbReference type="Pfam" id="PF14524">
    <property type="entry name" value="Wzt_C"/>
    <property type="match status" value="1"/>
</dbReference>
<organism evidence="2 3">
    <name type="scientific">Escherichia coli</name>
    <dbReference type="NCBI Taxonomy" id="562"/>
    <lineage>
        <taxon>Bacteria</taxon>
        <taxon>Pseudomonadati</taxon>
        <taxon>Pseudomonadota</taxon>
        <taxon>Gammaproteobacteria</taxon>
        <taxon>Enterobacterales</taxon>
        <taxon>Enterobacteriaceae</taxon>
        <taxon>Escherichia</taxon>
    </lineage>
</organism>
<gene>
    <name evidence="2" type="primary">wzt</name>
    <name evidence="2" type="ORF">HLX92_27615</name>
</gene>
<dbReference type="PANTHER" id="PTHR46743">
    <property type="entry name" value="TEICHOIC ACIDS EXPORT ATP-BINDING PROTEIN TAGH"/>
    <property type="match status" value="1"/>
</dbReference>
<dbReference type="AlphaFoldDB" id="A0A8T3LKL4"/>
<keyword evidence="2" id="KW-0547">Nucleotide-binding</keyword>
<feature type="non-terminal residue" evidence="2">
    <location>
        <position position="1"/>
    </location>
</feature>
<dbReference type="Gene3D" id="2.70.50.60">
    <property type="entry name" value="abc- transporter (atp binding component) like domain"/>
    <property type="match status" value="1"/>
</dbReference>
<evidence type="ECO:0000313" key="3">
    <source>
        <dbReference type="Proteomes" id="UP000523197"/>
    </source>
</evidence>
<dbReference type="Proteomes" id="UP000523197">
    <property type="component" value="Unassembled WGS sequence"/>
</dbReference>
<sequence length="103" mass="11588">IPELVVGYMIKDRLGQPIFGTNTYHLNQTLTSLKKGEKRSFLFSFDARLGVGSYSVAVALHTSSTHLGKNYEWRDLAVVFNVVNTEQQEFVGVSWLPPELEIS</sequence>
<dbReference type="CDD" id="cd10147">
    <property type="entry name" value="Wzt_C-like"/>
    <property type="match status" value="1"/>
</dbReference>
<name>A0A8T3LKL4_ECOLX</name>
<dbReference type="PANTHER" id="PTHR46743:SF2">
    <property type="entry name" value="TEICHOIC ACIDS EXPORT ATP-BINDING PROTEIN TAGH"/>
    <property type="match status" value="1"/>
</dbReference>
<protein>
    <submittedName>
        <fullName evidence="2">O8 family O-antigen export ABC transporter ATP-binding subunit</fullName>
    </submittedName>
</protein>
<comment type="caution">
    <text evidence="2">The sequence shown here is derived from an EMBL/GenBank/DDBJ whole genome shotgun (WGS) entry which is preliminary data.</text>
</comment>
<keyword evidence="2" id="KW-0067">ATP-binding</keyword>
<reference evidence="2 3" key="1">
    <citation type="submission" date="2020-05" db="EMBL/GenBank/DDBJ databases">
        <title>Epidemiological investigations into extended-spectrum beta-lactam resistant Escherichia coli ST457 carried by Australian Silver gulls identified clonal lineages that cause ExPEC disease.</title>
        <authorList>
            <person name="Nesporova K."/>
            <person name="Wyrsch E.R."/>
            <person name="Valcek A."/>
            <person name="Bitar I."/>
            <person name="Chaw K."/>
            <person name="Harris P."/>
            <person name="Hrabak J."/>
            <person name="Djordjevic S.P."/>
            <person name="Dolejska M."/>
        </authorList>
    </citation>
    <scope>NUCLEOTIDE SEQUENCE [LARGE SCALE GENOMIC DNA]</scope>
    <source>
        <strain evidence="2 3">CE1966</strain>
    </source>
</reference>
<dbReference type="EMBL" id="JABFNF010000529">
    <property type="protein sequence ID" value="MBA1889885.1"/>
    <property type="molecule type" value="Genomic_DNA"/>
</dbReference>
<dbReference type="InterPro" id="IPR029439">
    <property type="entry name" value="Wzt_C"/>
</dbReference>
<evidence type="ECO:0000313" key="2">
    <source>
        <dbReference type="EMBL" id="MBA1889885.1"/>
    </source>
</evidence>
<accession>A0A8T3LKL4</accession>